<dbReference type="AlphaFoldDB" id="A0A699Z7J7"/>
<accession>A0A699Z7J7</accession>
<sequence>MALAVGEEALEFEHRDLHWGNVMVQAAASPTINFRLKGKDIQVDTHGMTAALIDFTASRLRTLTGKLAYCNLSADPELFEGPKGEVQVSLHQDLPCLFCQHWSTS</sequence>
<evidence type="ECO:0008006" key="3">
    <source>
        <dbReference type="Google" id="ProtNLM"/>
    </source>
</evidence>
<reference evidence="1 2" key="1">
    <citation type="submission" date="2020-02" db="EMBL/GenBank/DDBJ databases">
        <title>Draft genome sequence of Haematococcus lacustris strain NIES-144.</title>
        <authorList>
            <person name="Morimoto D."/>
            <person name="Nakagawa S."/>
            <person name="Yoshida T."/>
            <person name="Sawayama S."/>
        </authorList>
    </citation>
    <scope>NUCLEOTIDE SEQUENCE [LARGE SCALE GENOMIC DNA]</scope>
    <source>
        <strain evidence="1 2">NIES-144</strain>
    </source>
</reference>
<dbReference type="Gene3D" id="1.10.510.10">
    <property type="entry name" value="Transferase(Phosphotransferase) domain 1"/>
    <property type="match status" value="1"/>
</dbReference>
<dbReference type="GO" id="GO:0072354">
    <property type="term" value="F:histone H3T3 kinase activity"/>
    <property type="evidence" value="ECO:0007669"/>
    <property type="project" value="TreeGrafter"/>
</dbReference>
<dbReference type="GO" id="GO:0000278">
    <property type="term" value="P:mitotic cell cycle"/>
    <property type="evidence" value="ECO:0007669"/>
    <property type="project" value="TreeGrafter"/>
</dbReference>
<keyword evidence="2" id="KW-1185">Reference proteome</keyword>
<dbReference type="GO" id="GO:0005737">
    <property type="term" value="C:cytoplasm"/>
    <property type="evidence" value="ECO:0007669"/>
    <property type="project" value="TreeGrafter"/>
</dbReference>
<evidence type="ECO:0000313" key="2">
    <source>
        <dbReference type="Proteomes" id="UP000485058"/>
    </source>
</evidence>
<organism evidence="1 2">
    <name type="scientific">Haematococcus lacustris</name>
    <name type="common">Green alga</name>
    <name type="synonym">Haematococcus pluvialis</name>
    <dbReference type="NCBI Taxonomy" id="44745"/>
    <lineage>
        <taxon>Eukaryota</taxon>
        <taxon>Viridiplantae</taxon>
        <taxon>Chlorophyta</taxon>
        <taxon>core chlorophytes</taxon>
        <taxon>Chlorophyceae</taxon>
        <taxon>CS clade</taxon>
        <taxon>Chlamydomonadales</taxon>
        <taxon>Haematococcaceae</taxon>
        <taxon>Haematococcus</taxon>
    </lineage>
</organism>
<dbReference type="PANTHER" id="PTHR24419">
    <property type="entry name" value="INTERLEUKIN-1 RECEPTOR-ASSOCIATED KINASE"/>
    <property type="match status" value="1"/>
</dbReference>
<name>A0A699Z7J7_HAELA</name>
<evidence type="ECO:0000313" key="1">
    <source>
        <dbReference type="EMBL" id="GFH18121.1"/>
    </source>
</evidence>
<protein>
    <recommendedName>
        <fullName evidence="3">Protein kinase domain-containing protein</fullName>
    </recommendedName>
</protein>
<dbReference type="GO" id="GO:0005634">
    <property type="term" value="C:nucleus"/>
    <property type="evidence" value="ECO:0007669"/>
    <property type="project" value="TreeGrafter"/>
</dbReference>
<gene>
    <name evidence="1" type="ORF">HaLaN_14865</name>
</gene>
<proteinExistence type="predicted"/>
<dbReference type="GO" id="GO:0035556">
    <property type="term" value="P:intracellular signal transduction"/>
    <property type="evidence" value="ECO:0007669"/>
    <property type="project" value="TreeGrafter"/>
</dbReference>
<dbReference type="PANTHER" id="PTHR24419:SF18">
    <property type="entry name" value="SERINE_THREONINE-PROTEIN KINASE HASPIN"/>
    <property type="match status" value="1"/>
</dbReference>
<dbReference type="Proteomes" id="UP000485058">
    <property type="component" value="Unassembled WGS sequence"/>
</dbReference>
<dbReference type="EMBL" id="BLLF01001250">
    <property type="protein sequence ID" value="GFH18121.1"/>
    <property type="molecule type" value="Genomic_DNA"/>
</dbReference>
<dbReference type="Pfam" id="PF12330">
    <property type="entry name" value="Haspin_kinase"/>
    <property type="match status" value="1"/>
</dbReference>
<comment type="caution">
    <text evidence="1">The sequence shown here is derived from an EMBL/GenBank/DDBJ whole genome shotgun (WGS) entry which is preliminary data.</text>
</comment>